<proteinExistence type="predicted"/>
<sequence length="182" mass="20432">MGRHRTIGNDMAFCFQQSHTTMNHQSIFLGVLRMYHPTLPRDPRTLMGTPRECLKRHIGPGAYVYFGLEKALLRHLSWPNNRYCTVAHIHLNIDGVSPFNASKTQIWPILGRTVSPLKTDLFIVGIYCGPSKLCSVAEYLLDCTNELRHLLRDGIDAHITTWSSVLCKVLSVIHLPGALLGG</sequence>
<dbReference type="AlphaFoldDB" id="A0A8J4T0S0"/>
<dbReference type="EMBL" id="LUCH01017573">
    <property type="protein sequence ID" value="KAF5394874.1"/>
    <property type="molecule type" value="Genomic_DNA"/>
</dbReference>
<evidence type="ECO:0000313" key="2">
    <source>
        <dbReference type="Proteomes" id="UP000748531"/>
    </source>
</evidence>
<dbReference type="Proteomes" id="UP000748531">
    <property type="component" value="Unassembled WGS sequence"/>
</dbReference>
<dbReference type="PANTHER" id="PTHR33053">
    <property type="entry name" value="PROTEIN, PUTATIVE-RELATED"/>
    <property type="match status" value="1"/>
</dbReference>
<name>A0A8J4T0S0_9TREM</name>
<accession>A0A8J4T0S0</accession>
<keyword evidence="2" id="KW-1185">Reference proteome</keyword>
<evidence type="ECO:0000313" key="1">
    <source>
        <dbReference type="EMBL" id="KAF5394874.1"/>
    </source>
</evidence>
<organism evidence="1 2">
    <name type="scientific">Paragonimus heterotremus</name>
    <dbReference type="NCBI Taxonomy" id="100268"/>
    <lineage>
        <taxon>Eukaryota</taxon>
        <taxon>Metazoa</taxon>
        <taxon>Spiralia</taxon>
        <taxon>Lophotrochozoa</taxon>
        <taxon>Platyhelminthes</taxon>
        <taxon>Trematoda</taxon>
        <taxon>Digenea</taxon>
        <taxon>Plagiorchiida</taxon>
        <taxon>Troglotremata</taxon>
        <taxon>Troglotrematidae</taxon>
        <taxon>Paragonimus</taxon>
    </lineage>
</organism>
<protein>
    <submittedName>
        <fullName evidence="1">Uncharacterized protein</fullName>
    </submittedName>
</protein>
<comment type="caution">
    <text evidence="1">The sequence shown here is derived from an EMBL/GenBank/DDBJ whole genome shotgun (WGS) entry which is preliminary data.</text>
</comment>
<reference evidence="1" key="1">
    <citation type="submission" date="2019-05" db="EMBL/GenBank/DDBJ databases">
        <title>Annotation for the trematode Paragonimus heterotremus.</title>
        <authorList>
            <person name="Choi Y.-J."/>
        </authorList>
    </citation>
    <scope>NUCLEOTIDE SEQUENCE</scope>
    <source>
        <strain evidence="1">LC</strain>
    </source>
</reference>
<gene>
    <name evidence="1" type="ORF">PHET_09778</name>
</gene>
<dbReference type="OrthoDB" id="6286409at2759"/>